<dbReference type="Proteomes" id="UP000225277">
    <property type="component" value="Unassembled WGS sequence"/>
</dbReference>
<protein>
    <recommendedName>
        <fullName evidence="3">DUF1993 domain-containing protein</fullName>
    </recommendedName>
</protein>
<dbReference type="PANTHER" id="PTHR36922">
    <property type="entry name" value="BLL2446 PROTEIN"/>
    <property type="match status" value="1"/>
</dbReference>
<gene>
    <name evidence="1" type="ORF">RCC_05004</name>
</gene>
<dbReference type="Pfam" id="PF09351">
    <property type="entry name" value="DUF1993"/>
    <property type="match status" value="1"/>
</dbReference>
<sequence>MAPFKFYTATISTSLSALTSLTNILKTAESKHADPSTLLKARLAPDMRPLTSQIHLLCQAIQRMVARLDGKSPFIPPVDDISSFEDMHARIEATRKNLEALDEIHINLRGDEVESTVLTETMSKDMTGWEFAMGASMPNVYFHLNMVYAILRMEGLELGKWDYIQGFMGPVLA</sequence>
<proteinExistence type="predicted"/>
<evidence type="ECO:0008006" key="3">
    <source>
        <dbReference type="Google" id="ProtNLM"/>
    </source>
</evidence>
<dbReference type="InterPro" id="IPR018531">
    <property type="entry name" value="DUF1993"/>
</dbReference>
<reference evidence="1 2" key="1">
    <citation type="submission" date="2016-03" db="EMBL/GenBank/DDBJ databases">
        <authorList>
            <person name="Ploux O."/>
        </authorList>
    </citation>
    <scope>NUCLEOTIDE SEQUENCE [LARGE SCALE GENOMIC DNA]</scope>
    <source>
        <strain evidence="1 2">URUG2</strain>
    </source>
</reference>
<dbReference type="PANTHER" id="PTHR36922:SF1">
    <property type="entry name" value="DUF1993 DOMAIN-CONTAINING PROTEIN"/>
    <property type="match status" value="1"/>
</dbReference>
<dbReference type="STRING" id="112498.A0A2D3UV78"/>
<dbReference type="Gene3D" id="1.20.120.450">
    <property type="entry name" value="dinb family like domain"/>
    <property type="match status" value="1"/>
</dbReference>
<dbReference type="RefSeq" id="XP_023626048.1">
    <property type="nucleotide sequence ID" value="XM_023770280.1"/>
</dbReference>
<dbReference type="EMBL" id="FJUY01000007">
    <property type="protein sequence ID" value="CZT19158.1"/>
    <property type="molecule type" value="Genomic_DNA"/>
</dbReference>
<dbReference type="SUPFAM" id="SSF109854">
    <property type="entry name" value="DinB/YfiT-like putative metalloenzymes"/>
    <property type="match status" value="1"/>
</dbReference>
<dbReference type="InterPro" id="IPR034660">
    <property type="entry name" value="DinB/YfiT-like"/>
</dbReference>
<name>A0A2D3UV78_9PEZI</name>
<keyword evidence="2" id="KW-1185">Reference proteome</keyword>
<dbReference type="GeneID" id="35600172"/>
<accession>A0A2D3UV78</accession>
<dbReference type="AlphaFoldDB" id="A0A2D3UV78"/>
<evidence type="ECO:0000313" key="1">
    <source>
        <dbReference type="EMBL" id="CZT19158.1"/>
    </source>
</evidence>
<dbReference type="OrthoDB" id="3724345at2759"/>
<evidence type="ECO:0000313" key="2">
    <source>
        <dbReference type="Proteomes" id="UP000225277"/>
    </source>
</evidence>
<organism evidence="1 2">
    <name type="scientific">Ramularia collo-cygni</name>
    <dbReference type="NCBI Taxonomy" id="112498"/>
    <lineage>
        <taxon>Eukaryota</taxon>
        <taxon>Fungi</taxon>
        <taxon>Dikarya</taxon>
        <taxon>Ascomycota</taxon>
        <taxon>Pezizomycotina</taxon>
        <taxon>Dothideomycetes</taxon>
        <taxon>Dothideomycetidae</taxon>
        <taxon>Mycosphaerellales</taxon>
        <taxon>Mycosphaerellaceae</taxon>
        <taxon>Ramularia</taxon>
    </lineage>
</organism>